<keyword evidence="3" id="KW-1185">Reference proteome</keyword>
<dbReference type="SUPFAM" id="SSF54427">
    <property type="entry name" value="NTF2-like"/>
    <property type="match status" value="1"/>
</dbReference>
<accession>H6N3R8</accession>
<name>H6N3R8_GORPV</name>
<sequence length="171" mass="19158">MVDYEALVIFPTMGNRGITGELFWNRTSPGVTPRSGESSSDVRRRIMADQEAYLEAIRSGDAEGMLAAVAPDVQVNFRGYVNEQPGRLTELNGRDEMAAHIAQSQSRYLPETVDVVHLQIEDWYVFSEKLWTVKSVHDDTRLRYLTAEYAELAPDGKMIARIGHGTEPVAI</sequence>
<dbReference type="Pfam" id="PF12680">
    <property type="entry name" value="SnoaL_2"/>
    <property type="match status" value="1"/>
</dbReference>
<dbReference type="EMBL" id="CP003119">
    <property type="protein sequence ID" value="AFA73539.1"/>
    <property type="molecule type" value="Genomic_DNA"/>
</dbReference>
<dbReference type="InterPro" id="IPR032710">
    <property type="entry name" value="NTF2-like_dom_sf"/>
</dbReference>
<dbReference type="HOGENOM" id="CLU_1560771_0_0_11"/>
<organism evidence="2 3">
    <name type="scientific">Gordonia polyisoprenivorans (strain DSM 44266 / VH2)</name>
    <dbReference type="NCBI Taxonomy" id="1112204"/>
    <lineage>
        <taxon>Bacteria</taxon>
        <taxon>Bacillati</taxon>
        <taxon>Actinomycetota</taxon>
        <taxon>Actinomycetes</taxon>
        <taxon>Mycobacteriales</taxon>
        <taxon>Gordoniaceae</taxon>
        <taxon>Gordonia</taxon>
    </lineage>
</organism>
<dbReference type="Proteomes" id="UP000009154">
    <property type="component" value="Chromosome"/>
</dbReference>
<dbReference type="AlphaFoldDB" id="H6N3R8"/>
<proteinExistence type="predicted"/>
<gene>
    <name evidence="2" type="ordered locus">GPOL_c25100</name>
</gene>
<dbReference type="GeneID" id="90159555"/>
<evidence type="ECO:0000259" key="1">
    <source>
        <dbReference type="Pfam" id="PF12680"/>
    </source>
</evidence>
<dbReference type="KEGG" id="gpo:GPOL_c25100"/>
<reference evidence="2 3" key="1">
    <citation type="journal article" date="2012" name="Appl. Environ. Microbiol.">
        <title>Involvement of two latex-clearing proteins during rubber degradation and insights into the subsequent degradation pathway revealed by the genome sequence of Gordonia polyisoprenivorans strain VH2.</title>
        <authorList>
            <person name="Hiessl S."/>
            <person name="Schuldes J."/>
            <person name="Thurmer A."/>
            <person name="Halbsguth T."/>
            <person name="Broker D."/>
            <person name="Angelov A."/>
            <person name="Liebl W."/>
            <person name="Daniel R."/>
            <person name="Steinbuchel A."/>
        </authorList>
    </citation>
    <scope>NUCLEOTIDE SEQUENCE [LARGE SCALE GENOMIC DNA]</scope>
    <source>
        <strain evidence="3">DSM 44266 / VH2</strain>
    </source>
</reference>
<dbReference type="InterPro" id="IPR037401">
    <property type="entry name" value="SnoaL-like"/>
</dbReference>
<protein>
    <recommendedName>
        <fullName evidence="1">SnoaL-like domain-containing protein</fullName>
    </recommendedName>
</protein>
<evidence type="ECO:0000313" key="2">
    <source>
        <dbReference type="EMBL" id="AFA73539.1"/>
    </source>
</evidence>
<dbReference type="RefSeq" id="WP_014360126.1">
    <property type="nucleotide sequence ID" value="NC_016906.1"/>
</dbReference>
<dbReference type="Gene3D" id="3.10.450.50">
    <property type="match status" value="1"/>
</dbReference>
<dbReference type="eggNOG" id="ENOG50348WR">
    <property type="taxonomic scope" value="Bacteria"/>
</dbReference>
<feature type="domain" description="SnoaL-like" evidence="1">
    <location>
        <begin position="51"/>
        <end position="157"/>
    </location>
</feature>
<dbReference type="STRING" id="1112204.GPOL_c25100"/>
<evidence type="ECO:0000313" key="3">
    <source>
        <dbReference type="Proteomes" id="UP000009154"/>
    </source>
</evidence>